<dbReference type="EMBL" id="VYQF01000001">
    <property type="protein sequence ID" value="KAA9040823.1"/>
    <property type="molecule type" value="Genomic_DNA"/>
</dbReference>
<feature type="transmembrane region" description="Helical" evidence="1">
    <location>
        <begin position="129"/>
        <end position="150"/>
    </location>
</feature>
<accession>A0A5J5IKC0</accession>
<feature type="transmembrane region" description="Helical" evidence="1">
    <location>
        <begin position="170"/>
        <end position="190"/>
    </location>
</feature>
<keyword evidence="4" id="KW-1185">Reference proteome</keyword>
<evidence type="ECO:0000313" key="3">
    <source>
        <dbReference type="EMBL" id="KAA9040823.1"/>
    </source>
</evidence>
<comment type="caution">
    <text evidence="3">The sequence shown here is derived from an EMBL/GenBank/DDBJ whole genome shotgun (WGS) entry which is preliminary data.</text>
</comment>
<gene>
    <name evidence="3" type="ORF">FW778_01925</name>
</gene>
<dbReference type="PANTHER" id="PTHR34220:SF7">
    <property type="entry name" value="SENSOR HISTIDINE KINASE YPDA"/>
    <property type="match status" value="1"/>
</dbReference>
<name>A0A5J5IKC0_9BACT</name>
<dbReference type="InterPro" id="IPR050640">
    <property type="entry name" value="Bact_2-comp_sensor_kinase"/>
</dbReference>
<keyword evidence="1" id="KW-0472">Membrane</keyword>
<dbReference type="InterPro" id="IPR010559">
    <property type="entry name" value="Sig_transdc_His_kin_internal"/>
</dbReference>
<organism evidence="3 4">
    <name type="scientific">Ginsengibacter hankyongi</name>
    <dbReference type="NCBI Taxonomy" id="2607284"/>
    <lineage>
        <taxon>Bacteria</taxon>
        <taxon>Pseudomonadati</taxon>
        <taxon>Bacteroidota</taxon>
        <taxon>Chitinophagia</taxon>
        <taxon>Chitinophagales</taxon>
        <taxon>Chitinophagaceae</taxon>
        <taxon>Ginsengibacter</taxon>
    </lineage>
</organism>
<protein>
    <recommendedName>
        <fullName evidence="2">Signal transduction histidine kinase internal region domain-containing protein</fullName>
    </recommendedName>
</protein>
<feature type="domain" description="Signal transduction histidine kinase internal region" evidence="2">
    <location>
        <begin position="211"/>
        <end position="290"/>
    </location>
</feature>
<evidence type="ECO:0000259" key="2">
    <source>
        <dbReference type="Pfam" id="PF06580"/>
    </source>
</evidence>
<evidence type="ECO:0000256" key="1">
    <source>
        <dbReference type="SAM" id="Phobius"/>
    </source>
</evidence>
<dbReference type="GO" id="GO:0000155">
    <property type="term" value="F:phosphorelay sensor kinase activity"/>
    <property type="evidence" value="ECO:0007669"/>
    <property type="project" value="InterPro"/>
</dbReference>
<dbReference type="Proteomes" id="UP000326903">
    <property type="component" value="Unassembled WGS sequence"/>
</dbReference>
<evidence type="ECO:0000313" key="4">
    <source>
        <dbReference type="Proteomes" id="UP000326903"/>
    </source>
</evidence>
<feature type="transmembrane region" description="Helical" evidence="1">
    <location>
        <begin position="98"/>
        <end position="120"/>
    </location>
</feature>
<sequence length="419" mass="47883">MFLCDNAGRAVLWFSGKRNCRLSENNVFSLLYSQGGIIMQDNCLNCGKQAFIVNMIETNEFIFSPKHRILRHVSFWLLWLFGWACFLSLIWSTFTHNFIRIGLWIPAFTIYSYPLSYIAISKLLLKGKYLIFLGSLISWLAVGWYLSVYFLMYISAPVLNLVGIPQGDGYAWQCFLCVVTTAACFSSLSLGKQWLMKQKEFLQAQQEKMTAELQLLKAQVHPHFLFNTLNNIYSFSLHRSPKTPGLILKLSSLLSYMLYDCKAEEVRLEKEVEIMKNYIDLEKERYGNKIDISWNVEGEIKDQFVSPLLMLPFLENAFKHGASEQIEKPWLGVDISVANSTLKCKITNSKNEYAAHSDKGIGINNVKKRLEFLYPGLHELKINDEGDFFAVSLMVKLMGSVSTYTTPHLSPVAAETVVV</sequence>
<dbReference type="Pfam" id="PF06580">
    <property type="entry name" value="His_kinase"/>
    <property type="match status" value="1"/>
</dbReference>
<dbReference type="PANTHER" id="PTHR34220">
    <property type="entry name" value="SENSOR HISTIDINE KINASE YPDA"/>
    <property type="match status" value="1"/>
</dbReference>
<keyword evidence="1" id="KW-0812">Transmembrane</keyword>
<feature type="transmembrane region" description="Helical" evidence="1">
    <location>
        <begin position="73"/>
        <end position="92"/>
    </location>
</feature>
<keyword evidence="1" id="KW-1133">Transmembrane helix</keyword>
<reference evidence="3 4" key="1">
    <citation type="submission" date="2019-09" db="EMBL/GenBank/DDBJ databases">
        <title>Draft genome sequence of Ginsengibacter sp. BR5-29.</title>
        <authorList>
            <person name="Im W.-T."/>
        </authorList>
    </citation>
    <scope>NUCLEOTIDE SEQUENCE [LARGE SCALE GENOMIC DNA]</scope>
    <source>
        <strain evidence="3 4">BR5-29</strain>
    </source>
</reference>
<proteinExistence type="predicted"/>
<dbReference type="GO" id="GO:0016020">
    <property type="term" value="C:membrane"/>
    <property type="evidence" value="ECO:0007669"/>
    <property type="project" value="InterPro"/>
</dbReference>
<dbReference type="AlphaFoldDB" id="A0A5J5IKC0"/>